<sequence>MSDNEVEFSDLKIVNEQVYLGKMQLFALLRSLETLCNLKSEIGDEKRFADSPLRFGQSAFLAFQDKQINALTLKERYLKVDIKGFGVFGPNGALPLHISEQIYEKKLHQKDQTFNDFVDIFHNRLIALFYKSWRNAQDIVSLDGQDSWRFSRFIGSMVGVADQQDLIGDINSYSKFYFSNLLLNVNRPKENLELILSHFFNMPVKVIENIGQWIDAAEFSTPLSNPKKVRLGDGVMIGDKIFDATQKIRIEIGPISPKTYLSFLRGESAANKLIAWVDHYLKHQFQWDAEFIIDKDQIAQQNLGSGLALGFTLWNGQPKINPRVIIQY</sequence>
<gene>
    <name evidence="1" type="ORF">F945_01596</name>
</gene>
<dbReference type="PATRIC" id="fig|421052.3.peg.1552"/>
<dbReference type="eggNOG" id="COG3520">
    <property type="taxonomic scope" value="Bacteria"/>
</dbReference>
<dbReference type="Proteomes" id="UP000014568">
    <property type="component" value="Unassembled WGS sequence"/>
</dbReference>
<dbReference type="STRING" id="632955.GCA_000829675_03207"/>
<dbReference type="AlphaFoldDB" id="S3N7J5"/>
<dbReference type="PANTHER" id="PTHR35564:SF4">
    <property type="entry name" value="CYTOPLASMIC PROTEIN"/>
    <property type="match status" value="1"/>
</dbReference>
<evidence type="ECO:0000313" key="1">
    <source>
        <dbReference type="EMBL" id="EPF74383.1"/>
    </source>
</evidence>
<name>S3N7J5_9GAMM</name>
<evidence type="ECO:0000313" key="2">
    <source>
        <dbReference type="Proteomes" id="UP000014568"/>
    </source>
</evidence>
<keyword evidence="2" id="KW-1185">Reference proteome</keyword>
<accession>S3N7J5</accession>
<protein>
    <submittedName>
        <fullName evidence="1">Type VI secretion protein</fullName>
    </submittedName>
</protein>
<dbReference type="OrthoDB" id="1523296at2"/>
<organism evidence="1 2">
    <name type="scientific">Acinetobacter rudis CIP 110305</name>
    <dbReference type="NCBI Taxonomy" id="421052"/>
    <lineage>
        <taxon>Bacteria</taxon>
        <taxon>Pseudomonadati</taxon>
        <taxon>Pseudomonadota</taxon>
        <taxon>Gammaproteobacteria</taxon>
        <taxon>Moraxellales</taxon>
        <taxon>Moraxellaceae</taxon>
        <taxon>Acinetobacter</taxon>
    </lineage>
</organism>
<comment type="caution">
    <text evidence="1">The sequence shown here is derived from an EMBL/GenBank/DDBJ whole genome shotgun (WGS) entry which is preliminary data.</text>
</comment>
<dbReference type="RefSeq" id="WP_016656004.1">
    <property type="nucleotide sequence ID" value="NZ_KE340352.1"/>
</dbReference>
<dbReference type="HOGENOM" id="CLU_048238_4_0_6"/>
<dbReference type="PANTHER" id="PTHR35564">
    <property type="match status" value="1"/>
</dbReference>
<dbReference type="InterPro" id="IPR010732">
    <property type="entry name" value="T6SS_TssG-like"/>
</dbReference>
<proteinExistence type="predicted"/>
<reference evidence="1 2" key="1">
    <citation type="submission" date="2013-06" db="EMBL/GenBank/DDBJ databases">
        <title>The Genome Sequence of Acinetobacter rudis CIP 110305.</title>
        <authorList>
            <consortium name="The Broad Institute Genome Sequencing Platform"/>
            <consortium name="The Broad Institute Genome Sequencing Center for Infectious Disease"/>
            <person name="Cerqueira G."/>
            <person name="Feldgarden M."/>
            <person name="Courvalin P."/>
            <person name="Perichon B."/>
            <person name="Grillot-Courvalin C."/>
            <person name="Clermont D."/>
            <person name="Rocha E."/>
            <person name="Yoon E.-J."/>
            <person name="Nemec A."/>
            <person name="Young S.K."/>
            <person name="Zeng Q."/>
            <person name="Gargeya S."/>
            <person name="Fitzgerald M."/>
            <person name="Abouelleil A."/>
            <person name="Alvarado L."/>
            <person name="Berlin A.M."/>
            <person name="Chapman S.B."/>
            <person name="Dewar J."/>
            <person name="Goldberg J."/>
            <person name="Griggs A."/>
            <person name="Gujja S."/>
            <person name="Hansen M."/>
            <person name="Howarth C."/>
            <person name="Imamovic A."/>
            <person name="Larimer J."/>
            <person name="McCowan C."/>
            <person name="Murphy C."/>
            <person name="Pearson M."/>
            <person name="Priest M."/>
            <person name="Roberts A."/>
            <person name="Saif S."/>
            <person name="Shea T."/>
            <person name="Sykes S."/>
            <person name="Wortman J."/>
            <person name="Nusbaum C."/>
            <person name="Birren B."/>
        </authorList>
    </citation>
    <scope>NUCLEOTIDE SEQUENCE [LARGE SCALE GENOMIC DNA]</scope>
    <source>
        <strain evidence="1 2">CIP 110305</strain>
    </source>
</reference>
<dbReference type="EMBL" id="ATGI01000020">
    <property type="protein sequence ID" value="EPF74383.1"/>
    <property type="molecule type" value="Genomic_DNA"/>
</dbReference>
<dbReference type="Pfam" id="PF06996">
    <property type="entry name" value="T6SS_TssG"/>
    <property type="match status" value="1"/>
</dbReference>
<dbReference type="NCBIfam" id="TIGR03347">
    <property type="entry name" value="VI_chp_1"/>
    <property type="match status" value="1"/>
</dbReference>